<dbReference type="AlphaFoldDB" id="A0A812URY8"/>
<accession>A0A812URY8</accession>
<reference evidence="1" key="1">
    <citation type="submission" date="2021-02" db="EMBL/GenBank/DDBJ databases">
        <authorList>
            <person name="Dougan E. K."/>
            <person name="Rhodes N."/>
            <person name="Thang M."/>
            <person name="Chan C."/>
        </authorList>
    </citation>
    <scope>NUCLEOTIDE SEQUENCE</scope>
</reference>
<organism evidence="1 2">
    <name type="scientific">Symbiodinium pilosum</name>
    <name type="common">Dinoflagellate</name>
    <dbReference type="NCBI Taxonomy" id="2952"/>
    <lineage>
        <taxon>Eukaryota</taxon>
        <taxon>Sar</taxon>
        <taxon>Alveolata</taxon>
        <taxon>Dinophyceae</taxon>
        <taxon>Suessiales</taxon>
        <taxon>Symbiodiniaceae</taxon>
        <taxon>Symbiodinium</taxon>
    </lineage>
</organism>
<feature type="non-terminal residue" evidence="1">
    <location>
        <position position="1"/>
    </location>
</feature>
<dbReference type="EMBL" id="CAJNIZ010038148">
    <property type="protein sequence ID" value="CAE7575749.1"/>
    <property type="molecule type" value="Genomic_DNA"/>
</dbReference>
<evidence type="ECO:0000313" key="2">
    <source>
        <dbReference type="Proteomes" id="UP000649617"/>
    </source>
</evidence>
<gene>
    <name evidence="1" type="primary">Pif1</name>
    <name evidence="1" type="ORF">SPIL2461_LOCUS15497</name>
</gene>
<protein>
    <submittedName>
        <fullName evidence="1">Pif1 protein</fullName>
    </submittedName>
</protein>
<comment type="caution">
    <text evidence="1">The sequence shown here is derived from an EMBL/GenBank/DDBJ whole genome shotgun (WGS) entry which is preliminary data.</text>
</comment>
<evidence type="ECO:0000313" key="1">
    <source>
        <dbReference type="EMBL" id="CAE7575749.1"/>
    </source>
</evidence>
<sequence length="309" mass="35625">ALVDMQRQCGFPALFKTMAPWEHCFPYHLFVLDEMEKGGRGRMQLAGLETLHTAQVFTELNRGLYSGRNKTSAQDGWKDHLLASTQPEEGRVKTVINYFQRLEFQDGKRKLPTQNVEHIGLERKLAATVPDVAEQPALRGYMLGRPHGRSDSGWPVEDGESRWDPDENIVRLRHTEADKKQGHRAFFPETLEVTKGLLLRYVATYTPKFSDSFAREWLNDEASAFSVARRVLFDYQPAEPEMWLYLYAQQMPPCRYGGPMVPLIAPWPGMEMACDTVSLFNDRWFGQWLALRQPFRKLSDLLLNDVVEK</sequence>
<feature type="non-terminal residue" evidence="1">
    <location>
        <position position="309"/>
    </location>
</feature>
<dbReference type="Proteomes" id="UP000649617">
    <property type="component" value="Unassembled WGS sequence"/>
</dbReference>
<proteinExistence type="predicted"/>
<keyword evidence="2" id="KW-1185">Reference proteome</keyword>
<name>A0A812URY8_SYMPI</name>